<dbReference type="SUPFAM" id="SSF100895">
    <property type="entry name" value="Kazal-type serine protease inhibitors"/>
    <property type="match status" value="3"/>
</dbReference>
<name>A0A1B6KJY0_9HEMI</name>
<dbReference type="InterPro" id="IPR036058">
    <property type="entry name" value="Kazal_dom_sf"/>
</dbReference>
<dbReference type="InterPro" id="IPR002350">
    <property type="entry name" value="Kazal_dom"/>
</dbReference>
<protein>
    <recommendedName>
        <fullName evidence="1">Kazal-like domain-containing protein</fullName>
    </recommendedName>
</protein>
<accession>A0A1B6KJY0</accession>
<evidence type="ECO:0000313" key="2">
    <source>
        <dbReference type="EMBL" id="JAT11759.1"/>
    </source>
</evidence>
<proteinExistence type="predicted"/>
<reference evidence="2" key="1">
    <citation type="submission" date="2015-11" db="EMBL/GenBank/DDBJ databases">
        <title>De novo transcriptome assembly of four potential Pierce s Disease insect vectors from Arizona vineyards.</title>
        <authorList>
            <person name="Tassone E.E."/>
        </authorList>
    </citation>
    <scope>NUCLEOTIDE SEQUENCE</scope>
</reference>
<dbReference type="Pfam" id="PF07648">
    <property type="entry name" value="Kazal_2"/>
    <property type="match status" value="2"/>
</dbReference>
<organism evidence="2">
    <name type="scientific">Graphocephala atropunctata</name>
    <dbReference type="NCBI Taxonomy" id="36148"/>
    <lineage>
        <taxon>Eukaryota</taxon>
        <taxon>Metazoa</taxon>
        <taxon>Ecdysozoa</taxon>
        <taxon>Arthropoda</taxon>
        <taxon>Hexapoda</taxon>
        <taxon>Insecta</taxon>
        <taxon>Pterygota</taxon>
        <taxon>Neoptera</taxon>
        <taxon>Paraneoptera</taxon>
        <taxon>Hemiptera</taxon>
        <taxon>Auchenorrhyncha</taxon>
        <taxon>Membracoidea</taxon>
        <taxon>Cicadellidae</taxon>
        <taxon>Cicadellinae</taxon>
        <taxon>Cicadellini</taxon>
        <taxon>Graphocephala</taxon>
    </lineage>
</organism>
<feature type="domain" description="Kazal-like" evidence="1">
    <location>
        <begin position="90"/>
        <end position="146"/>
    </location>
</feature>
<dbReference type="AlphaFoldDB" id="A0A1B6KJY0"/>
<evidence type="ECO:0000259" key="1">
    <source>
        <dbReference type="PROSITE" id="PS51465"/>
    </source>
</evidence>
<gene>
    <name evidence="2" type="ORF">g.18832</name>
</gene>
<dbReference type="EMBL" id="GEBQ01028218">
    <property type="protein sequence ID" value="JAT11759.1"/>
    <property type="molecule type" value="Transcribed_RNA"/>
</dbReference>
<dbReference type="PROSITE" id="PS51465">
    <property type="entry name" value="KAZAL_2"/>
    <property type="match status" value="1"/>
</dbReference>
<feature type="non-terminal residue" evidence="2">
    <location>
        <position position="1"/>
    </location>
</feature>
<feature type="non-terminal residue" evidence="2">
    <location>
        <position position="230"/>
    </location>
</feature>
<sequence>GYFTFPNQCELEVANKCAHKDYSLAHSGKCTYKELGGVCNHICPLVYTGVCTRSSIKGYKTFPSICFMDRENTCTNADYIEVHNGKCTPTELGNTCNRICELIYSPVCGNSPRKGYFTFPNQCELEVANKCAHKDYSLAHSGKCTYKELGGVCNHICPLVYTGVCTRSSIKGYKTFPSICFMDRENTCTNADYIEVHNGKCTPTELGNTCNRICELIYSPVCGNSPRKGY</sequence>
<dbReference type="Gene3D" id="3.30.60.30">
    <property type="match status" value="4"/>
</dbReference>